<accession>A0A430PZ34</accession>
<dbReference type="Proteomes" id="UP000290809">
    <property type="component" value="Unassembled WGS sequence"/>
</dbReference>
<proteinExistence type="predicted"/>
<gene>
    <name evidence="1" type="ORF">DC041_0008820</name>
</gene>
<comment type="caution">
    <text evidence="1">The sequence shown here is derived from an EMBL/GenBank/DDBJ whole genome shotgun (WGS) entry which is preliminary data.</text>
</comment>
<dbReference type="STRING" id="6184.A0A430PZ34"/>
<keyword evidence="2" id="KW-1185">Reference proteome</keyword>
<dbReference type="EMBL" id="QMKO01003899">
    <property type="protein sequence ID" value="RTG80733.1"/>
    <property type="molecule type" value="Genomic_DNA"/>
</dbReference>
<evidence type="ECO:0000313" key="2">
    <source>
        <dbReference type="Proteomes" id="UP000290809"/>
    </source>
</evidence>
<evidence type="ECO:0000313" key="1">
    <source>
        <dbReference type="EMBL" id="RTG80733.1"/>
    </source>
</evidence>
<dbReference type="AlphaFoldDB" id="A0A430PZ34"/>
<sequence>MFDTLDDECDDSEDVDSEFPPLELNDPIHKYEFKSFALVERVETPLAEASKKEISHVLVTIHMAQGMSVLRFPSDTCLSTVLERAVYRRRLRQHGGYAYRLELWPRNTDQQSNNTKSNNFLLNKNSQLDMSKPLSYFIAAGRCDTALSDQNDDIEATKSSESMLALDTTLEPVHTALHLRQYQVTYLKGLFPPEVQLSMLFFP</sequence>
<name>A0A430PZ34_SCHBO</name>
<reference evidence="1 2" key="1">
    <citation type="journal article" date="2019" name="PLoS Pathog.">
        <title>Genome sequence of the bovine parasite Schistosoma bovis Tanzania.</title>
        <authorList>
            <person name="Oey H."/>
            <person name="Zakrzewski M."/>
            <person name="Gobert G."/>
            <person name="Gravermann K."/>
            <person name="Stoye J."/>
            <person name="Jones M."/>
            <person name="Mcmanus D."/>
            <person name="Krause L."/>
        </authorList>
    </citation>
    <scope>NUCLEOTIDE SEQUENCE [LARGE SCALE GENOMIC DNA]</scope>
    <source>
        <strain evidence="1 2">TAN1997</strain>
    </source>
</reference>
<organism evidence="1 2">
    <name type="scientific">Schistosoma bovis</name>
    <name type="common">Blood fluke</name>
    <dbReference type="NCBI Taxonomy" id="6184"/>
    <lineage>
        <taxon>Eukaryota</taxon>
        <taxon>Metazoa</taxon>
        <taxon>Spiralia</taxon>
        <taxon>Lophotrochozoa</taxon>
        <taxon>Platyhelminthes</taxon>
        <taxon>Trematoda</taxon>
        <taxon>Digenea</taxon>
        <taxon>Strigeidida</taxon>
        <taxon>Schistosomatoidea</taxon>
        <taxon>Schistosomatidae</taxon>
        <taxon>Schistosoma</taxon>
    </lineage>
</organism>
<protein>
    <submittedName>
        <fullName evidence="1">Uncharacterized protein</fullName>
    </submittedName>
</protein>